<keyword evidence="3" id="KW-1185">Reference proteome</keyword>
<gene>
    <name evidence="2" type="ORF">ANN_20722</name>
</gene>
<evidence type="ECO:0008006" key="4">
    <source>
        <dbReference type="Google" id="ProtNLM"/>
    </source>
</evidence>
<name>A0ABQ8SDR6_PERAM</name>
<proteinExistence type="predicted"/>
<organism evidence="2 3">
    <name type="scientific">Periplaneta americana</name>
    <name type="common">American cockroach</name>
    <name type="synonym">Blatta americana</name>
    <dbReference type="NCBI Taxonomy" id="6978"/>
    <lineage>
        <taxon>Eukaryota</taxon>
        <taxon>Metazoa</taxon>
        <taxon>Ecdysozoa</taxon>
        <taxon>Arthropoda</taxon>
        <taxon>Hexapoda</taxon>
        <taxon>Insecta</taxon>
        <taxon>Pterygota</taxon>
        <taxon>Neoptera</taxon>
        <taxon>Polyneoptera</taxon>
        <taxon>Dictyoptera</taxon>
        <taxon>Blattodea</taxon>
        <taxon>Blattoidea</taxon>
        <taxon>Blattidae</taxon>
        <taxon>Blattinae</taxon>
        <taxon>Periplaneta</taxon>
    </lineage>
</organism>
<dbReference type="Gene3D" id="3.30.420.10">
    <property type="entry name" value="Ribonuclease H-like superfamily/Ribonuclease H"/>
    <property type="match status" value="1"/>
</dbReference>
<sequence length="155" mass="17029">MAGLCEGGSEPRGHLKASKTEDEDEAHVGLAGNELADHLAKQAASNNELPVSFDRIPVSDIMRELQEESVVKWENPPWPPRSPDLTALDFFLCGRMKSLVYETPVETAEDLVALVVVAAGEIADTPGVIERVYENIIRRYNACNEVGGRHIEPHL</sequence>
<dbReference type="PANTHER" id="PTHR47326:SF1">
    <property type="entry name" value="HTH PSQ-TYPE DOMAIN-CONTAINING PROTEIN"/>
    <property type="match status" value="1"/>
</dbReference>
<comment type="caution">
    <text evidence="2">The sequence shown here is derived from an EMBL/GenBank/DDBJ whole genome shotgun (WGS) entry which is preliminary data.</text>
</comment>
<dbReference type="Proteomes" id="UP001148838">
    <property type="component" value="Unassembled WGS sequence"/>
</dbReference>
<accession>A0ABQ8SDR6</accession>
<protein>
    <recommendedName>
        <fullName evidence="4">RNase H type-1 domain-containing protein</fullName>
    </recommendedName>
</protein>
<dbReference type="EMBL" id="JAJSOF020000029">
    <property type="protein sequence ID" value="KAJ4432107.1"/>
    <property type="molecule type" value="Genomic_DNA"/>
</dbReference>
<evidence type="ECO:0000256" key="1">
    <source>
        <dbReference type="SAM" id="MobiDB-lite"/>
    </source>
</evidence>
<dbReference type="PANTHER" id="PTHR47326">
    <property type="entry name" value="TRANSPOSABLE ELEMENT TC3 TRANSPOSASE-LIKE PROTEIN"/>
    <property type="match status" value="1"/>
</dbReference>
<reference evidence="2 3" key="1">
    <citation type="journal article" date="2022" name="Allergy">
        <title>Genome assembly and annotation of Periplaneta americana reveal a comprehensive cockroach allergen profile.</title>
        <authorList>
            <person name="Wang L."/>
            <person name="Xiong Q."/>
            <person name="Saelim N."/>
            <person name="Wang L."/>
            <person name="Nong W."/>
            <person name="Wan A.T."/>
            <person name="Shi M."/>
            <person name="Liu X."/>
            <person name="Cao Q."/>
            <person name="Hui J.H.L."/>
            <person name="Sookrung N."/>
            <person name="Leung T.F."/>
            <person name="Tungtrongchitr A."/>
            <person name="Tsui S.K.W."/>
        </authorList>
    </citation>
    <scope>NUCLEOTIDE SEQUENCE [LARGE SCALE GENOMIC DNA]</scope>
    <source>
        <strain evidence="2">PWHHKU_190912</strain>
    </source>
</reference>
<dbReference type="InterPro" id="IPR036397">
    <property type="entry name" value="RNaseH_sf"/>
</dbReference>
<evidence type="ECO:0000313" key="3">
    <source>
        <dbReference type="Proteomes" id="UP001148838"/>
    </source>
</evidence>
<evidence type="ECO:0000313" key="2">
    <source>
        <dbReference type="EMBL" id="KAJ4432107.1"/>
    </source>
</evidence>
<feature type="region of interest" description="Disordered" evidence="1">
    <location>
        <begin position="1"/>
        <end position="26"/>
    </location>
</feature>